<dbReference type="RefSeq" id="WP_058963149.1">
    <property type="nucleotide sequence ID" value="NZ_CABKVM010000013.1"/>
</dbReference>
<feature type="transmembrane region" description="Helical" evidence="1">
    <location>
        <begin position="103"/>
        <end position="122"/>
    </location>
</feature>
<feature type="transmembrane region" description="Helical" evidence="1">
    <location>
        <begin position="134"/>
        <end position="151"/>
    </location>
</feature>
<dbReference type="OrthoDB" id="1842047at2"/>
<feature type="transmembrane region" description="Helical" evidence="1">
    <location>
        <begin position="73"/>
        <end position="97"/>
    </location>
</feature>
<evidence type="ECO:0000313" key="2">
    <source>
        <dbReference type="EMBL" id="TCL55122.1"/>
    </source>
</evidence>
<keyword evidence="1" id="KW-0472">Membrane</keyword>
<keyword evidence="1" id="KW-0812">Transmembrane</keyword>
<keyword evidence="1" id="KW-1133">Transmembrane helix</keyword>
<evidence type="ECO:0000256" key="1">
    <source>
        <dbReference type="SAM" id="Phobius"/>
    </source>
</evidence>
<protein>
    <submittedName>
        <fullName evidence="2">Uncharacterized protein</fullName>
    </submittedName>
</protein>
<feature type="transmembrane region" description="Helical" evidence="1">
    <location>
        <begin position="198"/>
        <end position="223"/>
    </location>
</feature>
<dbReference type="EMBL" id="SLUM01000018">
    <property type="protein sequence ID" value="TCL55122.1"/>
    <property type="molecule type" value="Genomic_DNA"/>
</dbReference>
<feature type="transmembrane region" description="Helical" evidence="1">
    <location>
        <begin position="171"/>
        <end position="191"/>
    </location>
</feature>
<name>A0A4V2QB87_9FIRM</name>
<accession>A0A4V2QB87</accession>
<dbReference type="Proteomes" id="UP000295184">
    <property type="component" value="Unassembled WGS sequence"/>
</dbReference>
<feature type="transmembrane region" description="Helical" evidence="1">
    <location>
        <begin position="229"/>
        <end position="250"/>
    </location>
</feature>
<gene>
    <name evidence="2" type="ORF">EDD77_11864</name>
</gene>
<feature type="transmembrane region" description="Helical" evidence="1">
    <location>
        <begin position="41"/>
        <end position="61"/>
    </location>
</feature>
<sequence>MKRIVTILLLLVCAAAGAVRWLDVMYYTDLATGFVTWGSYLWRYALAGGVLVLLWLAGWMMPKTSASLKGQSTAQGLVALVCGVGFAALGGVYLAAFDQLGRFELALAVLYLVSGVWMLLLGRSRFTPEFEAPTGSALFGIAGTLALYLLTIKRFGLAPTGIVRVNTTLEALAALAALLFCTAQLKTAYIPGSKSARWVWISGMGAFALCTCLALPSAVWSWLQGQSELRSMVEGVCLALVGLMGAVYALTVSGAEKQE</sequence>
<dbReference type="STRING" id="1650663.GCA_001486665_00640"/>
<dbReference type="AlphaFoldDB" id="A0A4V2QB87"/>
<comment type="caution">
    <text evidence="2">The sequence shown here is derived from an EMBL/GenBank/DDBJ whole genome shotgun (WGS) entry which is preliminary data.</text>
</comment>
<reference evidence="2 3" key="1">
    <citation type="submission" date="2019-03" db="EMBL/GenBank/DDBJ databases">
        <title>Genomic Encyclopedia of Type Strains, Phase IV (KMG-IV): sequencing the most valuable type-strain genomes for metagenomic binning, comparative biology and taxonomic classification.</title>
        <authorList>
            <person name="Goeker M."/>
        </authorList>
    </citation>
    <scope>NUCLEOTIDE SEQUENCE [LARGE SCALE GENOMIC DNA]</scope>
    <source>
        <strain evidence="2 3">DSM 100451</strain>
    </source>
</reference>
<evidence type="ECO:0000313" key="3">
    <source>
        <dbReference type="Proteomes" id="UP000295184"/>
    </source>
</evidence>
<proteinExistence type="predicted"/>
<organism evidence="2 3">
    <name type="scientific">Allofournierella massiliensis</name>
    <dbReference type="NCBI Taxonomy" id="1650663"/>
    <lineage>
        <taxon>Bacteria</taxon>
        <taxon>Bacillati</taxon>
        <taxon>Bacillota</taxon>
        <taxon>Clostridia</taxon>
        <taxon>Eubacteriales</taxon>
        <taxon>Oscillospiraceae</taxon>
        <taxon>Allofournierella</taxon>
    </lineage>
</organism>